<reference evidence="8 9" key="1">
    <citation type="journal article" date="2011" name="Stand. Genomic Sci.">
        <title>Complete genome sequence of Bacteroides salanitronis type strain (BL78).</title>
        <authorList>
            <person name="Gronow S."/>
            <person name="Held B."/>
            <person name="Lucas S."/>
            <person name="Lapidus A."/>
            <person name="Del Rio T.G."/>
            <person name="Nolan M."/>
            <person name="Tice H."/>
            <person name="Deshpande S."/>
            <person name="Cheng J.F."/>
            <person name="Pitluck S."/>
            <person name="Liolios K."/>
            <person name="Pagani I."/>
            <person name="Ivanova N."/>
            <person name="Mavromatis K."/>
            <person name="Pati A."/>
            <person name="Tapia R."/>
            <person name="Han C."/>
            <person name="Goodwin L."/>
            <person name="Chen A."/>
            <person name="Palaniappan K."/>
            <person name="Land M."/>
            <person name="Hauser L."/>
            <person name="Chang Y.J."/>
            <person name="Jeffries C.D."/>
            <person name="Brambilla E.M."/>
            <person name="Rohde M."/>
            <person name="Goker M."/>
            <person name="Detter J.C."/>
            <person name="Woyke T."/>
            <person name="Bristow J."/>
            <person name="Markowitz V."/>
            <person name="Hugenholtz P."/>
            <person name="Kyrpides N.C."/>
            <person name="Klenk H.P."/>
            <person name="Eisen J.A."/>
        </authorList>
    </citation>
    <scope>NUCLEOTIDE SEQUENCE [LARGE SCALE GENOMIC DNA]</scope>
    <source>
        <strain evidence="8 9">DSM 18170</strain>
    </source>
</reference>
<keyword evidence="2 6" id="KW-0489">Methyltransferase</keyword>
<organism evidence="8 9">
    <name type="scientific">Phocaeicola salanitronis (strain DSM 18170 / JCM 13657 / CCUG 60908 / BL78)</name>
    <name type="common">Bacteroides salanitronis</name>
    <dbReference type="NCBI Taxonomy" id="667015"/>
    <lineage>
        <taxon>Bacteria</taxon>
        <taxon>Pseudomonadati</taxon>
        <taxon>Bacteroidota</taxon>
        <taxon>Bacteroidia</taxon>
        <taxon>Bacteroidales</taxon>
        <taxon>Bacteroidaceae</taxon>
        <taxon>Phocaeicola</taxon>
    </lineage>
</organism>
<dbReference type="CDD" id="cd02440">
    <property type="entry name" value="AdoMet_MTases"/>
    <property type="match status" value="1"/>
</dbReference>
<dbReference type="InterPro" id="IPR002052">
    <property type="entry name" value="DNA_methylase_N6_adenine_CS"/>
</dbReference>
<evidence type="ECO:0000313" key="8">
    <source>
        <dbReference type="EMBL" id="ADY35161.1"/>
    </source>
</evidence>
<evidence type="ECO:0000256" key="6">
    <source>
        <dbReference type="HAMAP-Rule" id="MF_01872"/>
    </source>
</evidence>
<dbReference type="EMBL" id="CP002530">
    <property type="protein sequence ID" value="ADY35161.1"/>
    <property type="molecule type" value="Genomic_DNA"/>
</dbReference>
<keyword evidence="1 6" id="KW-0963">Cytoplasm</keyword>
<dbReference type="Gene3D" id="3.40.50.150">
    <property type="entry name" value="Vaccinia Virus protein VP39"/>
    <property type="match status" value="1"/>
</dbReference>
<dbReference type="HOGENOM" id="CLU_061983_0_0_10"/>
<gene>
    <name evidence="8" type="ordered locus">Bacsa_0565</name>
</gene>
<sequence>MDMERFTYFWRKIRDKGMRSPFFRFKQFTIWHDRCAMKVGTDGVLLGAWVSLRQARNVLDIGTGSGLIALMIAQRCQAQVTGIDIDSDAIGQAGENALASPWSGRIRFCQADAGAFQGGVYDTIVSNPPYFRERVHCPDGQRNAARHTESLTFECLLDAVARLMSEDGSFSVILPAEAGERFITLAAERHLYLLRRTYVHTKPSASPKRVLMAFVRTIQACETTHLTLEESPNVYSREYIGLVGDFYLNINA</sequence>
<dbReference type="GO" id="GO:0005737">
    <property type="term" value="C:cytoplasm"/>
    <property type="evidence" value="ECO:0007669"/>
    <property type="project" value="UniProtKB-SubCell"/>
</dbReference>
<evidence type="ECO:0000313" key="9">
    <source>
        <dbReference type="Proteomes" id="UP000007486"/>
    </source>
</evidence>
<dbReference type="PRINTS" id="PR00507">
    <property type="entry name" value="N12N6MTFRASE"/>
</dbReference>
<evidence type="ECO:0000259" key="7">
    <source>
        <dbReference type="Pfam" id="PF05175"/>
    </source>
</evidence>
<dbReference type="PROSITE" id="PS00092">
    <property type="entry name" value="N6_MTASE"/>
    <property type="match status" value="1"/>
</dbReference>
<dbReference type="InterPro" id="IPR007848">
    <property type="entry name" value="Small_mtfrase_dom"/>
</dbReference>
<dbReference type="InterPro" id="IPR022882">
    <property type="entry name" value="tRNA_adenine-N6_MeTrfase"/>
</dbReference>
<comment type="similarity">
    <text evidence="6">Belongs to the methyltransferase superfamily. tRNA (adenine-N(6)-)-methyltransferase family.</text>
</comment>
<dbReference type="PANTHER" id="PTHR47739">
    <property type="entry name" value="TRNA1(VAL) (ADENINE(37)-N6)-METHYLTRANSFERASE"/>
    <property type="match status" value="1"/>
</dbReference>
<dbReference type="InterPro" id="IPR029063">
    <property type="entry name" value="SAM-dependent_MTases_sf"/>
</dbReference>
<dbReference type="GO" id="GO:0008033">
    <property type="term" value="P:tRNA processing"/>
    <property type="evidence" value="ECO:0007669"/>
    <property type="project" value="UniProtKB-UniRule"/>
</dbReference>
<dbReference type="GO" id="GO:0016430">
    <property type="term" value="F:tRNA (adenine-N6)-methyltransferase activity"/>
    <property type="evidence" value="ECO:0007669"/>
    <property type="project" value="UniProtKB-UniRule"/>
</dbReference>
<name>F0QZZ6_PHOSB</name>
<dbReference type="GO" id="GO:0003676">
    <property type="term" value="F:nucleic acid binding"/>
    <property type="evidence" value="ECO:0007669"/>
    <property type="project" value="InterPro"/>
</dbReference>
<comment type="catalytic activity">
    <reaction evidence="6">
        <text>adenosine(37) in tRNA1(Val) + S-adenosyl-L-methionine = N(6)-methyladenosine(37) in tRNA1(Val) + S-adenosyl-L-homocysteine + H(+)</text>
        <dbReference type="Rhea" id="RHEA:43160"/>
        <dbReference type="Rhea" id="RHEA-COMP:10369"/>
        <dbReference type="Rhea" id="RHEA-COMP:10370"/>
        <dbReference type="ChEBI" id="CHEBI:15378"/>
        <dbReference type="ChEBI" id="CHEBI:57856"/>
        <dbReference type="ChEBI" id="CHEBI:59789"/>
        <dbReference type="ChEBI" id="CHEBI:74411"/>
        <dbReference type="ChEBI" id="CHEBI:74449"/>
        <dbReference type="EC" id="2.1.1.223"/>
    </reaction>
</comment>
<dbReference type="InterPro" id="IPR050210">
    <property type="entry name" value="tRNA_Adenine-N(6)_MTase"/>
</dbReference>
<evidence type="ECO:0000256" key="3">
    <source>
        <dbReference type="ARBA" id="ARBA00022679"/>
    </source>
</evidence>
<keyword evidence="3 6" id="KW-0808">Transferase</keyword>
<dbReference type="eggNOG" id="COG4123">
    <property type="taxonomic scope" value="Bacteria"/>
</dbReference>
<dbReference type="STRING" id="667015.Bacsa_0565"/>
<proteinExistence type="inferred from homology"/>
<dbReference type="PANTHER" id="PTHR47739:SF1">
    <property type="entry name" value="TRNA1(VAL) (ADENINE(37)-N6)-METHYLTRANSFERASE"/>
    <property type="match status" value="1"/>
</dbReference>
<dbReference type="HAMAP" id="MF_01872">
    <property type="entry name" value="tRNA_methyltr_YfiC"/>
    <property type="match status" value="1"/>
</dbReference>
<evidence type="ECO:0000256" key="1">
    <source>
        <dbReference type="ARBA" id="ARBA00022490"/>
    </source>
</evidence>
<dbReference type="SUPFAM" id="SSF53335">
    <property type="entry name" value="S-adenosyl-L-methionine-dependent methyltransferases"/>
    <property type="match status" value="1"/>
</dbReference>
<evidence type="ECO:0000256" key="2">
    <source>
        <dbReference type="ARBA" id="ARBA00022603"/>
    </source>
</evidence>
<keyword evidence="9" id="KW-1185">Reference proteome</keyword>
<comment type="subcellular location">
    <subcellularLocation>
        <location evidence="6">Cytoplasm</location>
    </subcellularLocation>
</comment>
<keyword evidence="5 6" id="KW-0819">tRNA processing</keyword>
<evidence type="ECO:0000256" key="5">
    <source>
        <dbReference type="ARBA" id="ARBA00022694"/>
    </source>
</evidence>
<protein>
    <recommendedName>
        <fullName evidence="6">tRNA1(Val) (adenine(37)-N6)-methyltransferase</fullName>
        <ecNumber evidence="6">2.1.1.223</ecNumber>
    </recommendedName>
    <alternativeName>
        <fullName evidence="6">tRNA m6A37 methyltransferase</fullName>
    </alternativeName>
</protein>
<dbReference type="Pfam" id="PF05175">
    <property type="entry name" value="MTS"/>
    <property type="match status" value="1"/>
</dbReference>
<feature type="domain" description="Methyltransferase small" evidence="7">
    <location>
        <begin position="52"/>
        <end position="133"/>
    </location>
</feature>
<keyword evidence="4 6" id="KW-0949">S-adenosyl-L-methionine</keyword>
<dbReference type="GO" id="GO:0032259">
    <property type="term" value="P:methylation"/>
    <property type="evidence" value="ECO:0007669"/>
    <property type="project" value="UniProtKB-KW"/>
</dbReference>
<dbReference type="Proteomes" id="UP000007486">
    <property type="component" value="Chromosome"/>
</dbReference>
<comment type="function">
    <text evidence="6">Specifically methylates the adenine in position 37 of tRNA(1)(Val) (anticodon cmo5UAC).</text>
</comment>
<dbReference type="AlphaFoldDB" id="F0QZZ6"/>
<evidence type="ECO:0000256" key="4">
    <source>
        <dbReference type="ARBA" id="ARBA00022691"/>
    </source>
</evidence>
<dbReference type="EC" id="2.1.1.223" evidence="6"/>
<accession>F0QZZ6</accession>
<dbReference type="KEGG" id="bsa:Bacsa_0565"/>